<protein>
    <submittedName>
        <fullName evidence="2">GAF and ANTAR domain-containing protein</fullName>
    </submittedName>
</protein>
<evidence type="ECO:0000259" key="1">
    <source>
        <dbReference type="SMART" id="SM01012"/>
    </source>
</evidence>
<gene>
    <name evidence="2" type="ORF">I4I81_13720</name>
</gene>
<sequence length="247" mass="25950">MGEPGTTTRALLAIDRHGTGDAALAERICRACMAGLDVDGAVLSLLTATVSRTTLWASDATAELIEELQFTLNEGACMEAAATGRPVLVPDLHHGTETARWPVFAAAVAERTMVGALFALPLQWGAVNLGVLDLYRLAAGGLDAAQYRDAISAADLAALMMLGQRTDPAPVDGSDGADPTGGSWLAEASGHRAEVHQATGMVLAQLGVGAVEALARLRAHAFVEQRLLVDVARDVVARRLRFTEEMR</sequence>
<comment type="caution">
    <text evidence="2">The sequence shown here is derived from an EMBL/GenBank/DDBJ whole genome shotgun (WGS) entry which is preliminary data.</text>
</comment>
<feature type="domain" description="ANTAR" evidence="1">
    <location>
        <begin position="181"/>
        <end position="236"/>
    </location>
</feature>
<accession>A0ABS6USR1</accession>
<dbReference type="EMBL" id="JADQDK010000001">
    <property type="protein sequence ID" value="MBW0135307.1"/>
    <property type="molecule type" value="Genomic_DNA"/>
</dbReference>
<organism evidence="2 3">
    <name type="scientific">Pseudonocardia abyssalis</name>
    <dbReference type="NCBI Taxonomy" id="2792008"/>
    <lineage>
        <taxon>Bacteria</taxon>
        <taxon>Bacillati</taxon>
        <taxon>Actinomycetota</taxon>
        <taxon>Actinomycetes</taxon>
        <taxon>Pseudonocardiales</taxon>
        <taxon>Pseudonocardiaceae</taxon>
        <taxon>Pseudonocardia</taxon>
    </lineage>
</organism>
<proteinExistence type="predicted"/>
<evidence type="ECO:0000313" key="2">
    <source>
        <dbReference type="EMBL" id="MBW0135307.1"/>
    </source>
</evidence>
<dbReference type="Pfam" id="PF13185">
    <property type="entry name" value="GAF_2"/>
    <property type="match status" value="1"/>
</dbReference>
<dbReference type="SMART" id="SM01012">
    <property type="entry name" value="ANTAR"/>
    <property type="match status" value="1"/>
</dbReference>
<dbReference type="RefSeq" id="WP_218603320.1">
    <property type="nucleotide sequence ID" value="NZ_JADQDJ010000120.1"/>
</dbReference>
<keyword evidence="3" id="KW-1185">Reference proteome</keyword>
<dbReference type="Proteomes" id="UP000694287">
    <property type="component" value="Unassembled WGS sequence"/>
</dbReference>
<dbReference type="Pfam" id="PF03861">
    <property type="entry name" value="ANTAR"/>
    <property type="match status" value="1"/>
</dbReference>
<reference evidence="2 3" key="1">
    <citation type="submission" date="2020-11" db="EMBL/GenBank/DDBJ databases">
        <title>Pseudonocardia abyssalis sp. nov. and Pseudonocardia oceani sp. nov., description and phylogenomic analysis of two novel actinomycetes isolated from the deep Southern Ocean.</title>
        <authorList>
            <person name="Parra J."/>
        </authorList>
    </citation>
    <scope>NUCLEOTIDE SEQUENCE [LARGE SCALE GENOMIC DNA]</scope>
    <source>
        <strain evidence="2 3">KRD-168</strain>
    </source>
</reference>
<name>A0ABS6USR1_9PSEU</name>
<dbReference type="InterPro" id="IPR003018">
    <property type="entry name" value="GAF"/>
</dbReference>
<evidence type="ECO:0000313" key="3">
    <source>
        <dbReference type="Proteomes" id="UP000694287"/>
    </source>
</evidence>
<dbReference type="InterPro" id="IPR005561">
    <property type="entry name" value="ANTAR"/>
</dbReference>